<comment type="caution">
    <text evidence="2">The sequence shown here is derived from an EMBL/GenBank/DDBJ whole genome shotgun (WGS) entry which is preliminary data.</text>
</comment>
<dbReference type="InterPro" id="IPR049240">
    <property type="entry name" value="DUF6875"/>
</dbReference>
<feature type="domain" description="DUF6875" evidence="1">
    <location>
        <begin position="25"/>
        <end position="199"/>
    </location>
</feature>
<gene>
    <name evidence="2" type="ORF">Acor_62910</name>
</gene>
<protein>
    <recommendedName>
        <fullName evidence="1">DUF6875 domain-containing protein</fullName>
    </recommendedName>
</protein>
<evidence type="ECO:0000259" key="1">
    <source>
        <dbReference type="Pfam" id="PF21780"/>
    </source>
</evidence>
<sequence length="204" mass="22872">MIIHSGDPALRLYDVTEVGDHRHLRAVADWAREYLCNPHPDLGRRGPVCPYAQSSIDRNRFHLAVWSGAPGTVDEVVKAVEPYRAWFTELAPRDEPDSLHTAILILFPGAYGELELIDAAQKRLKDRYVLDGLMIGEFHDGPPDKAGLWNPLLRPLASPVPMLVIRHMVATDLPFLADDPEHVQAYRAIFGDHVPAHLRDVVIT</sequence>
<keyword evidence="3" id="KW-1185">Reference proteome</keyword>
<dbReference type="RefSeq" id="WP_155340339.1">
    <property type="nucleotide sequence ID" value="NZ_BAAABN010000020.1"/>
</dbReference>
<dbReference type="AlphaFoldDB" id="A0A5M3WAL5"/>
<dbReference type="EMBL" id="BLAD01000079">
    <property type="protein sequence ID" value="GES04223.1"/>
    <property type="molecule type" value="Genomic_DNA"/>
</dbReference>
<evidence type="ECO:0000313" key="2">
    <source>
        <dbReference type="EMBL" id="GES04223.1"/>
    </source>
</evidence>
<dbReference type="Proteomes" id="UP000334990">
    <property type="component" value="Unassembled WGS sequence"/>
</dbReference>
<name>A0A5M3WAL5_9ACTN</name>
<organism evidence="2 3">
    <name type="scientific">Acrocarpospora corrugata</name>
    <dbReference type="NCBI Taxonomy" id="35763"/>
    <lineage>
        <taxon>Bacteria</taxon>
        <taxon>Bacillati</taxon>
        <taxon>Actinomycetota</taxon>
        <taxon>Actinomycetes</taxon>
        <taxon>Streptosporangiales</taxon>
        <taxon>Streptosporangiaceae</taxon>
        <taxon>Acrocarpospora</taxon>
    </lineage>
</organism>
<dbReference type="Pfam" id="PF21780">
    <property type="entry name" value="DUF6875"/>
    <property type="match status" value="1"/>
</dbReference>
<accession>A0A5M3WAL5</accession>
<evidence type="ECO:0000313" key="3">
    <source>
        <dbReference type="Proteomes" id="UP000334990"/>
    </source>
</evidence>
<dbReference type="OrthoDB" id="8420726at2"/>
<reference evidence="2 3" key="1">
    <citation type="submission" date="2019-10" db="EMBL/GenBank/DDBJ databases">
        <title>Whole genome shotgun sequence of Acrocarpospora corrugata NBRC 13972.</title>
        <authorList>
            <person name="Ichikawa N."/>
            <person name="Kimura A."/>
            <person name="Kitahashi Y."/>
            <person name="Komaki H."/>
            <person name="Oguchi A."/>
        </authorList>
    </citation>
    <scope>NUCLEOTIDE SEQUENCE [LARGE SCALE GENOMIC DNA]</scope>
    <source>
        <strain evidence="2 3">NBRC 13972</strain>
    </source>
</reference>
<proteinExistence type="predicted"/>